<feature type="transmembrane region" description="Helical" evidence="5">
    <location>
        <begin position="98"/>
        <end position="119"/>
    </location>
</feature>
<evidence type="ECO:0000313" key="7">
    <source>
        <dbReference type="EMBL" id="MXO63644.1"/>
    </source>
</evidence>
<keyword evidence="8" id="KW-1185">Reference proteome</keyword>
<gene>
    <name evidence="7" type="ORF">GRI48_11535</name>
</gene>
<feature type="transmembrane region" description="Helical" evidence="5">
    <location>
        <begin position="298"/>
        <end position="319"/>
    </location>
</feature>
<dbReference type="AlphaFoldDB" id="A0A844YL36"/>
<keyword evidence="3 5" id="KW-1133">Transmembrane helix</keyword>
<dbReference type="InterPro" id="IPR052185">
    <property type="entry name" value="IPC_Synthase-Related"/>
</dbReference>
<feature type="transmembrane region" description="Helical" evidence="5">
    <location>
        <begin position="168"/>
        <end position="188"/>
    </location>
</feature>
<keyword evidence="2 5" id="KW-0812">Transmembrane</keyword>
<dbReference type="GO" id="GO:0016020">
    <property type="term" value="C:membrane"/>
    <property type="evidence" value="ECO:0007669"/>
    <property type="project" value="UniProtKB-SubCell"/>
</dbReference>
<evidence type="ECO:0000256" key="5">
    <source>
        <dbReference type="SAM" id="Phobius"/>
    </source>
</evidence>
<feature type="transmembrane region" description="Helical" evidence="5">
    <location>
        <begin position="24"/>
        <end position="45"/>
    </location>
</feature>
<organism evidence="7 8">
    <name type="scientific">Qipengyuania oceanensis</name>
    <dbReference type="NCBI Taxonomy" id="1463597"/>
    <lineage>
        <taxon>Bacteria</taxon>
        <taxon>Pseudomonadati</taxon>
        <taxon>Pseudomonadota</taxon>
        <taxon>Alphaproteobacteria</taxon>
        <taxon>Sphingomonadales</taxon>
        <taxon>Erythrobacteraceae</taxon>
        <taxon>Qipengyuania</taxon>
    </lineage>
</organism>
<proteinExistence type="predicted"/>
<evidence type="ECO:0000256" key="2">
    <source>
        <dbReference type="ARBA" id="ARBA00022692"/>
    </source>
</evidence>
<reference evidence="7 8" key="1">
    <citation type="submission" date="2019-12" db="EMBL/GenBank/DDBJ databases">
        <title>Genomic-based taxomic classification of the family Erythrobacteraceae.</title>
        <authorList>
            <person name="Xu L."/>
        </authorList>
    </citation>
    <scope>NUCLEOTIDE SEQUENCE [LARGE SCALE GENOMIC DNA]</scope>
    <source>
        <strain evidence="7 8">MCCC 1A09965</strain>
    </source>
</reference>
<dbReference type="Proteomes" id="UP000445582">
    <property type="component" value="Unassembled WGS sequence"/>
</dbReference>
<feature type="transmembrane region" description="Helical" evidence="5">
    <location>
        <begin position="57"/>
        <end position="78"/>
    </location>
</feature>
<dbReference type="Pfam" id="PF14378">
    <property type="entry name" value="PAP2_3"/>
    <property type="match status" value="1"/>
</dbReference>
<keyword evidence="4 5" id="KW-0472">Membrane</keyword>
<evidence type="ECO:0000256" key="1">
    <source>
        <dbReference type="ARBA" id="ARBA00004141"/>
    </source>
</evidence>
<feature type="transmembrane region" description="Helical" evidence="5">
    <location>
        <begin position="200"/>
        <end position="225"/>
    </location>
</feature>
<protein>
    <recommendedName>
        <fullName evidence="6">Inositolphosphotransferase Aur1/Ipt1 domain-containing protein</fullName>
    </recommendedName>
</protein>
<dbReference type="EMBL" id="WTYN01000002">
    <property type="protein sequence ID" value="MXO63644.1"/>
    <property type="molecule type" value="Genomic_DNA"/>
</dbReference>
<dbReference type="OrthoDB" id="9816314at2"/>
<evidence type="ECO:0000259" key="6">
    <source>
        <dbReference type="Pfam" id="PF14378"/>
    </source>
</evidence>
<name>A0A844YL36_9SPHN</name>
<accession>A0A844YL36</accession>
<feature type="transmembrane region" description="Helical" evidence="5">
    <location>
        <begin position="270"/>
        <end position="291"/>
    </location>
</feature>
<sequence length="366" mass="40958">MSDVDNSDMAGRPSGAWHQIARDIPIYIISLGLLAVVWTLQVVYGQPPNIETVARNFRLYFAAILVLGFVHLLVLLIANRPDSPISFVRERYSALATSPAFLARLPLFAMLVVMMPLFSAMKSMIPLFNPYSWDATFIAWDQAIFFGHDAWQVLQPALGFPVVTATLAFLYHTWILLPYVGTIYILFFAAGARVMRQYMLAFFMTWSLIGGLLATFLSSVGPVFLQPLLGNDHFAAQMAYLHAANEQVPIMTLRVQELLVEWHNAKENGLGAGITAMPSMHVAMAFLFWLAMRRISRLLGAFFLGFFVITWISSVHLAYHYAVDGLVAIVAVSAIWWSAGAVLKWWDARLDLRAQPTLRTNTVPAE</sequence>
<comment type="subcellular location">
    <subcellularLocation>
        <location evidence="1">Membrane</location>
        <topology evidence="1">Multi-pass membrane protein</topology>
    </subcellularLocation>
</comment>
<dbReference type="PANTHER" id="PTHR31310:SF7">
    <property type="entry name" value="PA-PHOSPHATASE RELATED-FAMILY PROTEIN DDB_G0268928"/>
    <property type="match status" value="1"/>
</dbReference>
<evidence type="ECO:0000256" key="4">
    <source>
        <dbReference type="ARBA" id="ARBA00023136"/>
    </source>
</evidence>
<feature type="domain" description="Inositolphosphotransferase Aur1/Ipt1" evidence="6">
    <location>
        <begin position="137"/>
        <end position="337"/>
    </location>
</feature>
<evidence type="ECO:0000256" key="3">
    <source>
        <dbReference type="ARBA" id="ARBA00022989"/>
    </source>
</evidence>
<dbReference type="InterPro" id="IPR026841">
    <property type="entry name" value="Aur1/Ipt1"/>
</dbReference>
<feature type="transmembrane region" description="Helical" evidence="5">
    <location>
        <begin position="325"/>
        <end position="346"/>
    </location>
</feature>
<comment type="caution">
    <text evidence="7">The sequence shown here is derived from an EMBL/GenBank/DDBJ whole genome shotgun (WGS) entry which is preliminary data.</text>
</comment>
<evidence type="ECO:0000313" key="8">
    <source>
        <dbReference type="Proteomes" id="UP000445582"/>
    </source>
</evidence>
<dbReference type="PANTHER" id="PTHR31310">
    <property type="match status" value="1"/>
</dbReference>
<dbReference type="RefSeq" id="WP_160676183.1">
    <property type="nucleotide sequence ID" value="NZ_WTYN01000002.1"/>
</dbReference>